<feature type="transmembrane region" description="Helical" evidence="9">
    <location>
        <begin position="6"/>
        <end position="27"/>
    </location>
</feature>
<dbReference type="EMBL" id="BAAFSV010000001">
    <property type="protein sequence ID" value="GAB1310987.1"/>
    <property type="molecule type" value="Genomic_DNA"/>
</dbReference>
<dbReference type="SUPFAM" id="SSF48264">
    <property type="entry name" value="Cytochrome P450"/>
    <property type="match status" value="1"/>
</dbReference>
<dbReference type="InterPro" id="IPR036396">
    <property type="entry name" value="Cyt_P450_sf"/>
</dbReference>
<keyword evidence="7 8" id="KW-0503">Monooxygenase</keyword>
<sequence length="503" mass="56498">MLLEFFSSVHTWTVLAILTTLACTFMLRPRRRPAFPIVNKYPSDFFGRRAYHEVRENASRLIIEGLAKYQGPITVAIPYSQKIVLPSSLVGWVKSNKDLDHKQLVREDFFSGIPGFEGLSVLHDPDEMLIGVIKTKMGQNDSTMAAMNASLAKGLQALWGNHQTWHTIDWQKDTMGIIARAASSVFVGPEKADDPEWLDLVQSYVLAYFTGVSDLHRYPPWSRSIVHWFLPSAIACRKYVARARAIMNEVLRKRQQEIKSAELEGKEHPEYNDALAWAQAASGGKAEAGDVQLSLAMAALFTTTELFRQLLIDIARHAELVEPLKNEVLEQISAHGISVAATTNMVLLDSFMKESQRLSSALVALERIASKDTALPDGKVIPRGSHIMVDSTDLWNPAVYPNPNQFDGHRFLRKRQEGDKSSQFVQSSPDYNVFGGGRHICPGRFFASNELKLTLVHILFKYEIRLAKSYAPKNIQRGFYAMVDPNTQLEVRRKGGLTTDLLL</sequence>
<comment type="similarity">
    <text evidence="2 8">Belongs to the cytochrome P450 family.</text>
</comment>
<proteinExistence type="inferred from homology"/>
<dbReference type="Gene3D" id="1.10.630.10">
    <property type="entry name" value="Cytochrome P450"/>
    <property type="match status" value="1"/>
</dbReference>
<keyword evidence="9" id="KW-0812">Transmembrane</keyword>
<evidence type="ECO:0000256" key="2">
    <source>
        <dbReference type="ARBA" id="ARBA00010617"/>
    </source>
</evidence>
<organism evidence="10 11">
    <name type="scientific">Madurella fahalii</name>
    <dbReference type="NCBI Taxonomy" id="1157608"/>
    <lineage>
        <taxon>Eukaryota</taxon>
        <taxon>Fungi</taxon>
        <taxon>Dikarya</taxon>
        <taxon>Ascomycota</taxon>
        <taxon>Pezizomycotina</taxon>
        <taxon>Sordariomycetes</taxon>
        <taxon>Sordariomycetidae</taxon>
        <taxon>Sordariales</taxon>
        <taxon>Sordariales incertae sedis</taxon>
        <taxon>Madurella</taxon>
    </lineage>
</organism>
<evidence type="ECO:0000256" key="9">
    <source>
        <dbReference type="SAM" id="Phobius"/>
    </source>
</evidence>
<gene>
    <name evidence="10" type="ORF">MFIFM68171_01197</name>
</gene>
<comment type="cofactor">
    <cofactor evidence="1">
        <name>heme</name>
        <dbReference type="ChEBI" id="CHEBI:30413"/>
    </cofactor>
</comment>
<evidence type="ECO:0000256" key="1">
    <source>
        <dbReference type="ARBA" id="ARBA00001971"/>
    </source>
</evidence>
<keyword evidence="11" id="KW-1185">Reference proteome</keyword>
<dbReference type="InterPro" id="IPR002403">
    <property type="entry name" value="Cyt_P450_E_grp-IV"/>
</dbReference>
<keyword evidence="9" id="KW-1133">Transmembrane helix</keyword>
<dbReference type="CDD" id="cd11041">
    <property type="entry name" value="CYP503A1-like"/>
    <property type="match status" value="1"/>
</dbReference>
<protein>
    <submittedName>
        <fullName evidence="10">Ent-kaurene oxidase</fullName>
    </submittedName>
</protein>
<dbReference type="PROSITE" id="PS00086">
    <property type="entry name" value="CYTOCHROME_P450"/>
    <property type="match status" value="1"/>
</dbReference>
<comment type="caution">
    <text evidence="10">The sequence shown here is derived from an EMBL/GenBank/DDBJ whole genome shotgun (WGS) entry which is preliminary data.</text>
</comment>
<keyword evidence="3 8" id="KW-0349">Heme</keyword>
<evidence type="ECO:0000256" key="8">
    <source>
        <dbReference type="RuleBase" id="RU000461"/>
    </source>
</evidence>
<dbReference type="PRINTS" id="PR00465">
    <property type="entry name" value="EP450IV"/>
</dbReference>
<dbReference type="InterPro" id="IPR017972">
    <property type="entry name" value="Cyt_P450_CS"/>
</dbReference>
<dbReference type="PANTHER" id="PTHR46206">
    <property type="entry name" value="CYTOCHROME P450"/>
    <property type="match status" value="1"/>
</dbReference>
<keyword evidence="9" id="KW-0472">Membrane</keyword>
<keyword evidence="4 8" id="KW-0479">Metal-binding</keyword>
<evidence type="ECO:0000313" key="11">
    <source>
        <dbReference type="Proteomes" id="UP001628179"/>
    </source>
</evidence>
<evidence type="ECO:0000256" key="4">
    <source>
        <dbReference type="ARBA" id="ARBA00022723"/>
    </source>
</evidence>
<dbReference type="PANTHER" id="PTHR46206:SF2">
    <property type="entry name" value="CYTOCHROME P450 MONOOXYGENASE AUSG-RELATED"/>
    <property type="match status" value="1"/>
</dbReference>
<evidence type="ECO:0000256" key="7">
    <source>
        <dbReference type="ARBA" id="ARBA00023033"/>
    </source>
</evidence>
<reference evidence="10 11" key="1">
    <citation type="submission" date="2024-09" db="EMBL/GenBank/DDBJ databases">
        <title>Itraconazole resistance in Madurella fahalii resulting from another homologue of gene encoding cytochrome P450 14-alpha sterol demethylase (CYP51).</title>
        <authorList>
            <person name="Yoshioka I."/>
            <person name="Fahal A.H."/>
            <person name="Kaneko S."/>
            <person name="Yaguchi T."/>
        </authorList>
    </citation>
    <scope>NUCLEOTIDE SEQUENCE [LARGE SCALE GENOMIC DNA]</scope>
    <source>
        <strain evidence="10 11">IFM 68171</strain>
    </source>
</reference>
<dbReference type="RefSeq" id="XP_070912720.1">
    <property type="nucleotide sequence ID" value="XM_071056619.1"/>
</dbReference>
<dbReference type="Proteomes" id="UP001628179">
    <property type="component" value="Unassembled WGS sequence"/>
</dbReference>
<accession>A0ABQ0FZR2</accession>
<evidence type="ECO:0000313" key="10">
    <source>
        <dbReference type="EMBL" id="GAB1310987.1"/>
    </source>
</evidence>
<dbReference type="GeneID" id="98171942"/>
<keyword evidence="6 8" id="KW-0408">Iron</keyword>
<dbReference type="Pfam" id="PF00067">
    <property type="entry name" value="p450"/>
    <property type="match status" value="1"/>
</dbReference>
<dbReference type="InterPro" id="IPR001128">
    <property type="entry name" value="Cyt_P450"/>
</dbReference>
<evidence type="ECO:0000256" key="6">
    <source>
        <dbReference type="ARBA" id="ARBA00023004"/>
    </source>
</evidence>
<name>A0ABQ0FZR2_9PEZI</name>
<keyword evidence="5 8" id="KW-0560">Oxidoreductase</keyword>
<evidence type="ECO:0000256" key="3">
    <source>
        <dbReference type="ARBA" id="ARBA00022617"/>
    </source>
</evidence>
<evidence type="ECO:0000256" key="5">
    <source>
        <dbReference type="ARBA" id="ARBA00023002"/>
    </source>
</evidence>